<keyword evidence="1" id="KW-0732">Signal</keyword>
<evidence type="ECO:0000313" key="2">
    <source>
        <dbReference type="EMBL" id="TMI91303.1"/>
    </source>
</evidence>
<dbReference type="Proteomes" id="UP000318509">
    <property type="component" value="Unassembled WGS sequence"/>
</dbReference>
<sequence length="374" mass="40581">MTESGLRSDEVMPGGRTLSRRAVLGAGLGVAGQALLGADAGGRPAEGGVLAHAVGPAAPADEAGLYDAAKKEGKVVWWTAHYQLDAAEAVRDAFVARYPGIEVQFIRQTAQVIYQRLTQNLKAGVRELDVFASTDEAHYTGLKRQGVLAAYRPLGLGNLPQAFQNVDPDGAYHVGALGLVIINYHTKLTIPPQKWTDLLDPRWKDQITVGHPGFSGYVGNWVVAMWDKFGWDYFAKLAKNNPKIGRSINDTVTDIVSGERLVGAGSDGTSLDSKSRGNPINIQFPADDAILIVSPVAVLKDAPHPNAARLLESFYYTKEYSLAMSKTSNYTLRADVPAPSGVPIDRVKWYRNKVERLEKGVPEAIAKWRETFGV</sequence>
<dbReference type="Gene3D" id="3.40.190.10">
    <property type="entry name" value="Periplasmic binding protein-like II"/>
    <property type="match status" value="2"/>
</dbReference>
<dbReference type="PROSITE" id="PS51318">
    <property type="entry name" value="TAT"/>
    <property type="match status" value="1"/>
</dbReference>
<comment type="caution">
    <text evidence="2">The sequence shown here is derived from an EMBL/GenBank/DDBJ whole genome shotgun (WGS) entry which is preliminary data.</text>
</comment>
<evidence type="ECO:0000313" key="3">
    <source>
        <dbReference type="Proteomes" id="UP000318509"/>
    </source>
</evidence>
<dbReference type="EMBL" id="VBAK01000098">
    <property type="protein sequence ID" value="TMI91303.1"/>
    <property type="molecule type" value="Genomic_DNA"/>
</dbReference>
<proteinExistence type="predicted"/>
<protein>
    <submittedName>
        <fullName evidence="2">Extracellular solute-binding protein</fullName>
    </submittedName>
</protein>
<evidence type="ECO:0000256" key="1">
    <source>
        <dbReference type="ARBA" id="ARBA00022729"/>
    </source>
</evidence>
<dbReference type="InterPro" id="IPR006311">
    <property type="entry name" value="TAT_signal"/>
</dbReference>
<gene>
    <name evidence="2" type="ORF">E6H00_04340</name>
</gene>
<reference evidence="2 3" key="1">
    <citation type="journal article" date="2019" name="Nat. Microbiol.">
        <title>Mediterranean grassland soil C-N compound turnover is dependent on rainfall and depth, and is mediated by genomically divergent microorganisms.</title>
        <authorList>
            <person name="Diamond S."/>
            <person name="Andeer P.F."/>
            <person name="Li Z."/>
            <person name="Crits-Christoph A."/>
            <person name="Burstein D."/>
            <person name="Anantharaman K."/>
            <person name="Lane K.R."/>
            <person name="Thomas B.C."/>
            <person name="Pan C."/>
            <person name="Northen T.R."/>
            <person name="Banfield J.F."/>
        </authorList>
    </citation>
    <scope>NUCLEOTIDE SEQUENCE [LARGE SCALE GENOMIC DNA]</scope>
    <source>
        <strain evidence="2">NP_3</strain>
    </source>
</reference>
<dbReference type="Pfam" id="PF13343">
    <property type="entry name" value="SBP_bac_6"/>
    <property type="match status" value="1"/>
</dbReference>
<dbReference type="SUPFAM" id="SSF53850">
    <property type="entry name" value="Periplasmic binding protein-like II"/>
    <property type="match status" value="1"/>
</dbReference>
<accession>A0A537K695</accession>
<organism evidence="2 3">
    <name type="scientific">Candidatus Segetimicrobium genomatis</name>
    <dbReference type="NCBI Taxonomy" id="2569760"/>
    <lineage>
        <taxon>Bacteria</taxon>
        <taxon>Bacillati</taxon>
        <taxon>Candidatus Sysuimicrobiota</taxon>
        <taxon>Candidatus Sysuimicrobiia</taxon>
        <taxon>Candidatus Sysuimicrobiales</taxon>
        <taxon>Candidatus Segetimicrobiaceae</taxon>
        <taxon>Candidatus Segetimicrobium</taxon>
    </lineage>
</organism>
<name>A0A537K695_9BACT</name>
<dbReference type="AlphaFoldDB" id="A0A537K695"/>
<dbReference type="PANTHER" id="PTHR30006">
    <property type="entry name" value="THIAMINE-BINDING PERIPLASMIC PROTEIN-RELATED"/>
    <property type="match status" value="1"/>
</dbReference>